<organism evidence="3 4">
    <name type="scientific">Clostridium puniceum</name>
    <dbReference type="NCBI Taxonomy" id="29367"/>
    <lineage>
        <taxon>Bacteria</taxon>
        <taxon>Bacillati</taxon>
        <taxon>Bacillota</taxon>
        <taxon>Clostridia</taxon>
        <taxon>Eubacteriales</taxon>
        <taxon>Clostridiaceae</taxon>
        <taxon>Clostridium</taxon>
    </lineage>
</organism>
<feature type="transmembrane region" description="Helical" evidence="2">
    <location>
        <begin position="6"/>
        <end position="28"/>
    </location>
</feature>
<evidence type="ECO:0008006" key="5">
    <source>
        <dbReference type="Google" id="ProtNLM"/>
    </source>
</evidence>
<protein>
    <recommendedName>
        <fullName evidence="5">TIGR04222 domain-containing membrane protein</fullName>
    </recommendedName>
</protein>
<dbReference type="OrthoDB" id="1911454at2"/>
<dbReference type="Proteomes" id="UP000190890">
    <property type="component" value="Unassembled WGS sequence"/>
</dbReference>
<sequence>MRFLPFIKGADFLVVYAIFSLIGIILILKKLKRSDKDYIISDLDDDKYYVLKNNYSLYNMFYFITYKLCAKGILIKDEKEKKFYVNKDIKAYLSDIEEQVCALYLEKFAPKDFKSTMVIESHFKVYYDNINNELKSNGLIKDSKVIEKNKNISNIGLIFILIPGVLRLVGGIFSEMPVTALIIEIVIIFIVAKAVFSAPIKYKLTSKGEASINAYEKYYEARKNDNNRIMDDLLMTNSWMYFLGVSNINNNNSSFFCNDNSSGSCSSCSSGSSDSSGSSCSSCSSCGGCGGD</sequence>
<feature type="region of interest" description="Disordered" evidence="1">
    <location>
        <begin position="270"/>
        <end position="292"/>
    </location>
</feature>
<proteinExistence type="predicted"/>
<keyword evidence="4" id="KW-1185">Reference proteome</keyword>
<accession>A0A1S8TCL8</accession>
<dbReference type="RefSeq" id="WP_077848344.1">
    <property type="nucleotide sequence ID" value="NZ_LZZM01000186.1"/>
</dbReference>
<keyword evidence="2" id="KW-1133">Transmembrane helix</keyword>
<feature type="transmembrane region" description="Helical" evidence="2">
    <location>
        <begin position="151"/>
        <end position="170"/>
    </location>
</feature>
<evidence type="ECO:0000256" key="1">
    <source>
        <dbReference type="SAM" id="MobiDB-lite"/>
    </source>
</evidence>
<dbReference type="AlphaFoldDB" id="A0A1S8TCL8"/>
<dbReference type="EMBL" id="LZZM01000186">
    <property type="protein sequence ID" value="OOM75359.1"/>
    <property type="molecule type" value="Genomic_DNA"/>
</dbReference>
<keyword evidence="2" id="KW-0812">Transmembrane</keyword>
<comment type="caution">
    <text evidence="3">The sequence shown here is derived from an EMBL/GenBank/DDBJ whole genome shotgun (WGS) entry which is preliminary data.</text>
</comment>
<evidence type="ECO:0000313" key="3">
    <source>
        <dbReference type="EMBL" id="OOM75359.1"/>
    </source>
</evidence>
<feature type="compositionally biased region" description="Low complexity" evidence="1">
    <location>
        <begin position="270"/>
        <end position="285"/>
    </location>
</feature>
<dbReference type="STRING" id="29367.CLPUN_33050"/>
<feature type="transmembrane region" description="Helical" evidence="2">
    <location>
        <begin position="176"/>
        <end position="196"/>
    </location>
</feature>
<gene>
    <name evidence="3" type="ORF">CLPUN_33050</name>
</gene>
<evidence type="ECO:0000256" key="2">
    <source>
        <dbReference type="SAM" id="Phobius"/>
    </source>
</evidence>
<evidence type="ECO:0000313" key="4">
    <source>
        <dbReference type="Proteomes" id="UP000190890"/>
    </source>
</evidence>
<keyword evidence="2" id="KW-0472">Membrane</keyword>
<reference evidence="3 4" key="1">
    <citation type="submission" date="2016-05" db="EMBL/GenBank/DDBJ databases">
        <title>Microbial solvent formation.</title>
        <authorList>
            <person name="Poehlein A."/>
            <person name="Montoya Solano J.D."/>
            <person name="Flitsch S."/>
            <person name="Krabben P."/>
            <person name="Duerre P."/>
            <person name="Daniel R."/>
        </authorList>
    </citation>
    <scope>NUCLEOTIDE SEQUENCE [LARGE SCALE GENOMIC DNA]</scope>
    <source>
        <strain evidence="3 4">DSM 2619</strain>
    </source>
</reference>
<name>A0A1S8TCL8_9CLOT</name>